<dbReference type="InterPro" id="IPR051136">
    <property type="entry name" value="Intracellular_Lectin-GPT"/>
</dbReference>
<dbReference type="KEGG" id="zmk:HG535_0D06150"/>
<feature type="coiled-coil region" evidence="6">
    <location>
        <begin position="355"/>
        <end position="382"/>
    </location>
</feature>
<evidence type="ECO:0000256" key="2">
    <source>
        <dbReference type="ARBA" id="ARBA00022692"/>
    </source>
</evidence>
<comment type="subcellular location">
    <subcellularLocation>
        <location evidence="1">Membrane</location>
        <topology evidence="1">Single-pass type I membrane protein</topology>
    </subcellularLocation>
</comment>
<evidence type="ECO:0000313" key="11">
    <source>
        <dbReference type="Proteomes" id="UP000509704"/>
    </source>
</evidence>
<dbReference type="InterPro" id="IPR035661">
    <property type="entry name" value="EMP46/EMP47_N"/>
</dbReference>
<sequence length="427" mass="47939">MRFVKSLGTIVSILALVSAHPTEHADTIDLNTDFSLVDLVKGKEIPSTWTLGDSSVLEEGRIRLTPDQKSKGSLWGKNTYQLKDSFSLEWTFRSVNYDGVSKGGLSFWFLSSSDSKLPLEKSFYNGPSKFDGLQLLVDNNGPLGPTLRAQFNDGVQTFTDDNVYDNTFASCLLGYQDSSVPLTVRLTYDRNYNNFLKVQIDNRVCFQTRKAKLPAGNYFVGATADNSDTDESFEILKVQMYDAATEVSLIPNVNPQPQPKVLTKIIDEATGETSLLEKDVYDAQHDKVSNFEIYKKLDKVEGKILANDIHSLKVQLEEISKSQAETIKLVAQLSQALQNVGTQSAPTKDEDNKDYKNFFAVNEKLEKMLEEAKKLRESSSHSGYAGPHVDEIAKKLAIWIVPLIIIMLIMAYYTFRIRQEIVKTKLL</sequence>
<dbReference type="CDD" id="cd06903">
    <property type="entry name" value="lectin_EMP46_EMP47"/>
    <property type="match status" value="1"/>
</dbReference>
<dbReference type="GO" id="GO:0006888">
    <property type="term" value="P:endoplasmic reticulum to Golgi vesicle-mediated transport"/>
    <property type="evidence" value="ECO:0007669"/>
    <property type="project" value="TreeGrafter"/>
</dbReference>
<dbReference type="RefSeq" id="XP_037144633.1">
    <property type="nucleotide sequence ID" value="XM_037288738.1"/>
</dbReference>
<accession>A0A7H9B397</accession>
<keyword evidence="2 7" id="KW-0812">Transmembrane</keyword>
<feature type="chain" id="PRO_5028930068" description="L-type lectin-like domain-containing protein" evidence="8">
    <location>
        <begin position="20"/>
        <end position="427"/>
    </location>
</feature>
<dbReference type="OrthoDB" id="10265193at2759"/>
<evidence type="ECO:0000256" key="1">
    <source>
        <dbReference type="ARBA" id="ARBA00004479"/>
    </source>
</evidence>
<keyword evidence="3 8" id="KW-0732">Signal</keyword>
<protein>
    <recommendedName>
        <fullName evidence="9">L-type lectin-like domain-containing protein</fullName>
    </recommendedName>
</protein>
<dbReference type="AlphaFoldDB" id="A0A7H9B397"/>
<dbReference type="Gene3D" id="2.60.120.200">
    <property type="match status" value="1"/>
</dbReference>
<evidence type="ECO:0000313" key="10">
    <source>
        <dbReference type="EMBL" id="QLG72906.1"/>
    </source>
</evidence>
<keyword evidence="6" id="KW-0175">Coiled coil</keyword>
<evidence type="ECO:0000256" key="4">
    <source>
        <dbReference type="ARBA" id="ARBA00022989"/>
    </source>
</evidence>
<dbReference type="GO" id="GO:0030134">
    <property type="term" value="C:COPII-coated ER to Golgi transport vesicle"/>
    <property type="evidence" value="ECO:0007669"/>
    <property type="project" value="TreeGrafter"/>
</dbReference>
<dbReference type="Proteomes" id="UP000509704">
    <property type="component" value="Chromosome 4"/>
</dbReference>
<feature type="transmembrane region" description="Helical" evidence="7">
    <location>
        <begin position="396"/>
        <end position="415"/>
    </location>
</feature>
<dbReference type="EMBL" id="CP058607">
    <property type="protein sequence ID" value="QLG72906.1"/>
    <property type="molecule type" value="Genomic_DNA"/>
</dbReference>
<dbReference type="PROSITE" id="PS51328">
    <property type="entry name" value="L_LECTIN_LIKE"/>
    <property type="match status" value="1"/>
</dbReference>
<evidence type="ECO:0000259" key="9">
    <source>
        <dbReference type="PROSITE" id="PS51328"/>
    </source>
</evidence>
<dbReference type="GO" id="GO:0005537">
    <property type="term" value="F:D-mannose binding"/>
    <property type="evidence" value="ECO:0007669"/>
    <property type="project" value="TreeGrafter"/>
</dbReference>
<dbReference type="InterPro" id="IPR005052">
    <property type="entry name" value="Lectin_leg"/>
</dbReference>
<evidence type="ECO:0000256" key="7">
    <source>
        <dbReference type="SAM" id="Phobius"/>
    </source>
</evidence>
<reference evidence="10 11" key="1">
    <citation type="submission" date="2020-07" db="EMBL/GenBank/DDBJ databases">
        <title>The yeast mating-type switching endonuclease HO is a domesticated member of an unorthodox homing genetic element family.</title>
        <authorList>
            <person name="Coughlan A.Y."/>
            <person name="Lombardi L."/>
            <person name="Braun-Galleani S."/>
            <person name="Martos A.R."/>
            <person name="Galeote V."/>
            <person name="Bigey F."/>
            <person name="Dequin S."/>
            <person name="Byrne K.P."/>
            <person name="Wolfe K.H."/>
        </authorList>
    </citation>
    <scope>NUCLEOTIDE SEQUENCE [LARGE SCALE GENOMIC DNA]</scope>
    <source>
        <strain evidence="10 11">NRRL Y-6702</strain>
    </source>
</reference>
<keyword evidence="4 7" id="KW-1133">Transmembrane helix</keyword>
<keyword evidence="11" id="KW-1185">Reference proteome</keyword>
<organism evidence="10 11">
    <name type="scientific">Zygotorulaspora mrakii</name>
    <name type="common">Zygosaccharomyces mrakii</name>
    <dbReference type="NCBI Taxonomy" id="42260"/>
    <lineage>
        <taxon>Eukaryota</taxon>
        <taxon>Fungi</taxon>
        <taxon>Dikarya</taxon>
        <taxon>Ascomycota</taxon>
        <taxon>Saccharomycotina</taxon>
        <taxon>Saccharomycetes</taxon>
        <taxon>Saccharomycetales</taxon>
        <taxon>Saccharomycetaceae</taxon>
        <taxon>Zygotorulaspora</taxon>
    </lineage>
</organism>
<dbReference type="SUPFAM" id="SSF49899">
    <property type="entry name" value="Concanavalin A-like lectins/glucanases"/>
    <property type="match status" value="1"/>
</dbReference>
<evidence type="ECO:0000256" key="5">
    <source>
        <dbReference type="ARBA" id="ARBA00023136"/>
    </source>
</evidence>
<gene>
    <name evidence="10" type="ORF">HG535_0D06150</name>
</gene>
<keyword evidence="5 7" id="KW-0472">Membrane</keyword>
<evidence type="ECO:0000256" key="8">
    <source>
        <dbReference type="SAM" id="SignalP"/>
    </source>
</evidence>
<feature type="signal peptide" evidence="8">
    <location>
        <begin position="1"/>
        <end position="19"/>
    </location>
</feature>
<proteinExistence type="predicted"/>
<dbReference type="GO" id="GO:0000139">
    <property type="term" value="C:Golgi membrane"/>
    <property type="evidence" value="ECO:0007669"/>
    <property type="project" value="TreeGrafter"/>
</dbReference>
<feature type="domain" description="L-type lectin-like" evidence="9">
    <location>
        <begin position="26"/>
        <end position="243"/>
    </location>
</feature>
<evidence type="ECO:0000256" key="3">
    <source>
        <dbReference type="ARBA" id="ARBA00022729"/>
    </source>
</evidence>
<dbReference type="GO" id="GO:0005789">
    <property type="term" value="C:endoplasmic reticulum membrane"/>
    <property type="evidence" value="ECO:0007669"/>
    <property type="project" value="TreeGrafter"/>
</dbReference>
<dbReference type="GO" id="GO:0005793">
    <property type="term" value="C:endoplasmic reticulum-Golgi intermediate compartment"/>
    <property type="evidence" value="ECO:0007669"/>
    <property type="project" value="TreeGrafter"/>
</dbReference>
<dbReference type="Pfam" id="PF03388">
    <property type="entry name" value="Lectin_leg-like"/>
    <property type="match status" value="1"/>
</dbReference>
<name>A0A7H9B397_ZYGMR</name>
<dbReference type="PANTHER" id="PTHR12223">
    <property type="entry name" value="VESICULAR MANNOSE-BINDING LECTIN"/>
    <property type="match status" value="1"/>
</dbReference>
<dbReference type="PANTHER" id="PTHR12223:SF28">
    <property type="entry name" value="LECTIN, MANNOSE BINDING 1 LIKE"/>
    <property type="match status" value="1"/>
</dbReference>
<dbReference type="GeneID" id="59236629"/>
<evidence type="ECO:0000256" key="6">
    <source>
        <dbReference type="SAM" id="Coils"/>
    </source>
</evidence>
<dbReference type="InterPro" id="IPR013320">
    <property type="entry name" value="ConA-like_dom_sf"/>
</dbReference>